<sequence length="872" mass="98629">MDHDFDVDPNDSEERKKWGHKDVEHWRAVSNVHYYAREGYYGTAILVCDGRLATIQDVPLSILKGVCLTLLGKIPEAIRQLEAFSADNDYALGALNALKWAHSSAFNPDNKSIVEIETEISTRARNEKTPYTSYASASEVLYFAGEFQKAKQMLDIARKRAAEKHAKHYCLMGWIDLGLGKKQKSTQELFEKAGGQEYPDGNIGRCRILEGHHSATEMKVAANELAISTIHFLPGHIEKAKASIMLKDWKGVMDCIMNADQPEGSNPYIEVLRTVHGICYAGEVSQLNRTLQLLLKSLDENEPTNHALYARVTKLIVSISGKNDRILRYSRDFLVRALKISRKPDYVALSTRIAFGLGDAKEVSTLSQELVALDCEDSYAVLSSIISMLMVSRVSDARAQFDILPSAHPKLLESPLYYLIASVLAKQSKDKSFENFRQHIENLVEMLRNQLQSFPFGLDYLALFSSDLLYSAVEQCFDFYPLVPVKAPDEVMKLTAKTLQMINDVAPGLAHCALQLARNAYLCSNTNAAEKWINKALEKDDSLADAHILRAQLILDRGGKITDADDALVTGLNFNFKLRETSLYHLIKSKTFKKKNENDEAIKTLKMALQIPRKEASNNLFLPKESADTHKISVQLELIDTLQQTKRIQDAENTMADALAEWAGQPEQDQLIIAQSQLYLTKGHVEKALSILKKIQPGQSNFHLSRIKMAEIYLEEKKDKRMFAACYRELLKVEPTPGSYSLLGDAFMKVQEPEDAINFYEQALKMQSKDVQLAEKIGEAYVMAHLYSKAVNFYESSMNIYKDKNMRLKLANLLLKLRNFEKCEKILRAPLEKEPEPMDTETIQTNIQFLLLLAECHEMIDNVPEAMKDFEK</sequence>
<accession>A0A6A5H5G0</accession>
<dbReference type="Gene3D" id="1.25.40.10">
    <property type="entry name" value="Tetratricopeptide repeat domain"/>
    <property type="match status" value="2"/>
</dbReference>
<protein>
    <submittedName>
        <fullName evidence="8">Uncharacterized protein</fullName>
    </submittedName>
</protein>
<organism evidence="8 9">
    <name type="scientific">Caenorhabditis remanei</name>
    <name type="common">Caenorhabditis vulgaris</name>
    <dbReference type="NCBI Taxonomy" id="31234"/>
    <lineage>
        <taxon>Eukaryota</taxon>
        <taxon>Metazoa</taxon>
        <taxon>Ecdysozoa</taxon>
        <taxon>Nematoda</taxon>
        <taxon>Chromadorea</taxon>
        <taxon>Rhabditida</taxon>
        <taxon>Rhabditina</taxon>
        <taxon>Rhabditomorpha</taxon>
        <taxon>Rhabditoidea</taxon>
        <taxon>Rhabditidae</taxon>
        <taxon>Peloderinae</taxon>
        <taxon>Caenorhabditis</taxon>
    </lineage>
</organism>
<dbReference type="KEGG" id="crq:GCK72_010689"/>
<dbReference type="GO" id="GO:0030991">
    <property type="term" value="C:intraciliary transport particle A"/>
    <property type="evidence" value="ECO:0007669"/>
    <property type="project" value="TreeGrafter"/>
</dbReference>
<evidence type="ECO:0000259" key="6">
    <source>
        <dbReference type="Pfam" id="PF25062"/>
    </source>
</evidence>
<comment type="caution">
    <text evidence="8">The sequence shown here is derived from an EMBL/GenBank/DDBJ whole genome shotgun (WGS) entry which is preliminary data.</text>
</comment>
<dbReference type="Pfam" id="PF25068">
    <property type="entry name" value="ARM_TT21_4th"/>
    <property type="match status" value="1"/>
</dbReference>
<dbReference type="InterPro" id="IPR056833">
    <property type="entry name" value="ARM_TT21_N"/>
</dbReference>
<name>A0A6A5H5G0_CAERE</name>
<proteinExistence type="inferred from homology"/>
<feature type="domain" description="Tetratricopeptide repeat protein 21A/21B second ARM" evidence="5">
    <location>
        <begin position="289"/>
        <end position="558"/>
    </location>
</feature>
<reference evidence="8 9" key="1">
    <citation type="submission" date="2019-12" db="EMBL/GenBank/DDBJ databases">
        <title>Chromosome-level assembly of the Caenorhabditis remanei genome.</title>
        <authorList>
            <person name="Teterina A.A."/>
            <person name="Willis J.H."/>
            <person name="Phillips P.C."/>
        </authorList>
    </citation>
    <scope>NUCLEOTIDE SEQUENCE [LARGE SCALE GENOMIC DNA]</scope>
    <source>
        <strain evidence="8 9">PX506</strain>
        <tissue evidence="8">Whole organism</tissue>
    </source>
</reference>
<evidence type="ECO:0000256" key="2">
    <source>
        <dbReference type="ARBA" id="ARBA00022737"/>
    </source>
</evidence>
<dbReference type="Pfam" id="PF25062">
    <property type="entry name" value="ARM_TT21_N"/>
    <property type="match status" value="1"/>
</dbReference>
<dbReference type="Pfam" id="PF13176">
    <property type="entry name" value="TPR_7"/>
    <property type="match status" value="1"/>
</dbReference>
<gene>
    <name evidence="8" type="ORF">GCK72_010689</name>
</gene>
<dbReference type="AlphaFoldDB" id="A0A6A5H5G0"/>
<dbReference type="SMART" id="SM00028">
    <property type="entry name" value="TPR"/>
    <property type="match status" value="5"/>
</dbReference>
<keyword evidence="2" id="KW-0677">Repeat</keyword>
<dbReference type="InterPro" id="IPR056836">
    <property type="entry name" value="ARM_TT21_4th"/>
</dbReference>
<feature type="domain" description="Tetratricopeptide repeat protein 21A/21B fourth ARM" evidence="7">
    <location>
        <begin position="773"/>
        <end position="871"/>
    </location>
</feature>
<dbReference type="GO" id="GO:0061512">
    <property type="term" value="P:protein localization to cilium"/>
    <property type="evidence" value="ECO:0007669"/>
    <property type="project" value="TreeGrafter"/>
</dbReference>
<dbReference type="RefSeq" id="XP_003092314.2">
    <property type="nucleotide sequence ID" value="XM_003092266.2"/>
</dbReference>
<dbReference type="EMBL" id="WUAV01000003">
    <property type="protein sequence ID" value="KAF1762427.1"/>
    <property type="molecule type" value="Genomic_DNA"/>
</dbReference>
<dbReference type="CTD" id="9799300"/>
<dbReference type="InterPro" id="IPR040364">
    <property type="entry name" value="TTC21A/TTC21B"/>
</dbReference>
<feature type="repeat" description="TPR" evidence="4">
    <location>
        <begin position="737"/>
        <end position="770"/>
    </location>
</feature>
<dbReference type="InterPro" id="IPR056832">
    <property type="entry name" value="ARM_TT21_2nd"/>
</dbReference>
<feature type="domain" description="Tetratricopeptide repeat protein 21A/21B N-terminal ARM repeat" evidence="6">
    <location>
        <begin position="32"/>
        <end position="253"/>
    </location>
</feature>
<dbReference type="GO" id="GO:0035721">
    <property type="term" value="P:intraciliary retrograde transport"/>
    <property type="evidence" value="ECO:0007669"/>
    <property type="project" value="TreeGrafter"/>
</dbReference>
<evidence type="ECO:0000313" key="9">
    <source>
        <dbReference type="Proteomes" id="UP000483820"/>
    </source>
</evidence>
<dbReference type="Pfam" id="PF25058">
    <property type="entry name" value="ARM_TT21"/>
    <property type="match status" value="1"/>
</dbReference>
<evidence type="ECO:0000259" key="7">
    <source>
        <dbReference type="Pfam" id="PF25068"/>
    </source>
</evidence>
<dbReference type="InterPro" id="IPR011990">
    <property type="entry name" value="TPR-like_helical_dom_sf"/>
</dbReference>
<dbReference type="FunFam" id="1.25.40.10:FF:003691">
    <property type="entry name" value="Tetratricopeptide repeat protein 21 homolog"/>
    <property type="match status" value="1"/>
</dbReference>
<dbReference type="Pfam" id="PF25060">
    <property type="entry name" value="ARM_TT21_2nd"/>
    <property type="match status" value="1"/>
</dbReference>
<evidence type="ECO:0000256" key="1">
    <source>
        <dbReference type="ARBA" id="ARBA00010935"/>
    </source>
</evidence>
<dbReference type="InterPro" id="IPR019734">
    <property type="entry name" value="TPR_rpt"/>
</dbReference>
<dbReference type="Proteomes" id="UP000483820">
    <property type="component" value="Chromosome III"/>
</dbReference>
<dbReference type="GO" id="GO:0005929">
    <property type="term" value="C:cilium"/>
    <property type="evidence" value="ECO:0007669"/>
    <property type="project" value="GOC"/>
</dbReference>
<evidence type="ECO:0000256" key="3">
    <source>
        <dbReference type="ARBA" id="ARBA00022803"/>
    </source>
</evidence>
<keyword evidence="3 4" id="KW-0802">TPR repeat</keyword>
<dbReference type="GeneID" id="9799300"/>
<comment type="similarity">
    <text evidence="1">Belongs to the TTC21 family.</text>
</comment>
<dbReference type="PROSITE" id="PS50005">
    <property type="entry name" value="TPR"/>
    <property type="match status" value="1"/>
</dbReference>
<dbReference type="PANTHER" id="PTHR14699">
    <property type="entry name" value="STI2 PROTEIN-RELATED"/>
    <property type="match status" value="1"/>
</dbReference>
<evidence type="ECO:0000256" key="4">
    <source>
        <dbReference type="PROSITE-ProRule" id="PRU00339"/>
    </source>
</evidence>
<dbReference type="PANTHER" id="PTHR14699:SF0">
    <property type="entry name" value="TETRATRICOPEPTIDE REPEAT PROTEIN 21 HOMOLOG"/>
    <property type="match status" value="1"/>
</dbReference>
<evidence type="ECO:0000313" key="8">
    <source>
        <dbReference type="EMBL" id="KAF1762427.1"/>
    </source>
</evidence>
<dbReference type="SUPFAM" id="SSF48452">
    <property type="entry name" value="TPR-like"/>
    <property type="match status" value="1"/>
</dbReference>
<evidence type="ECO:0000259" key="5">
    <source>
        <dbReference type="Pfam" id="PF25060"/>
    </source>
</evidence>